<protein>
    <submittedName>
        <fullName evidence="3">DUF4064 domain-containing protein</fullName>
    </submittedName>
</protein>
<dbReference type="AlphaFoldDB" id="A0A7C8GU45"/>
<feature type="transmembrane region" description="Helical" evidence="1">
    <location>
        <begin position="100"/>
        <end position="125"/>
    </location>
</feature>
<organism evidence="3 4">
    <name type="scientific">Gracilibacillus oryzae</name>
    <dbReference type="NCBI Taxonomy" id="1672701"/>
    <lineage>
        <taxon>Bacteria</taxon>
        <taxon>Bacillati</taxon>
        <taxon>Bacillota</taxon>
        <taxon>Bacilli</taxon>
        <taxon>Bacillales</taxon>
        <taxon>Bacillaceae</taxon>
        <taxon>Gracilibacillus</taxon>
    </lineage>
</organism>
<evidence type="ECO:0000256" key="1">
    <source>
        <dbReference type="SAM" id="Phobius"/>
    </source>
</evidence>
<proteinExistence type="predicted"/>
<feature type="domain" description="DUF4064" evidence="2">
    <location>
        <begin position="3"/>
        <end position="109"/>
    </location>
</feature>
<evidence type="ECO:0000313" key="4">
    <source>
        <dbReference type="Proteomes" id="UP000480246"/>
    </source>
</evidence>
<gene>
    <name evidence="3" type="ORF">F9U64_07240</name>
</gene>
<dbReference type="OrthoDB" id="2357232at2"/>
<dbReference type="InterPro" id="IPR025273">
    <property type="entry name" value="DUF4064"/>
</dbReference>
<reference evidence="3 4" key="1">
    <citation type="submission" date="2019-10" db="EMBL/GenBank/DDBJ databases">
        <title>Gracilibacillus sp. nov. isolated from rice seeds.</title>
        <authorList>
            <person name="He S."/>
        </authorList>
    </citation>
    <scope>NUCLEOTIDE SEQUENCE [LARGE SCALE GENOMIC DNA]</scope>
    <source>
        <strain evidence="3 4">TD8</strain>
    </source>
</reference>
<evidence type="ECO:0000259" key="2">
    <source>
        <dbReference type="Pfam" id="PF13273"/>
    </source>
</evidence>
<dbReference type="EMBL" id="WEID01000032">
    <property type="protein sequence ID" value="KAB8137902.1"/>
    <property type="molecule type" value="Genomic_DNA"/>
</dbReference>
<feature type="transmembrane region" description="Helical" evidence="1">
    <location>
        <begin position="65"/>
        <end position="88"/>
    </location>
</feature>
<keyword evidence="4" id="KW-1185">Reference proteome</keyword>
<dbReference type="RefSeq" id="WP_153402336.1">
    <property type="nucleotide sequence ID" value="NZ_ML762427.1"/>
</dbReference>
<comment type="caution">
    <text evidence="3">The sequence shown here is derived from an EMBL/GenBank/DDBJ whole genome shotgun (WGS) entry which is preliminary data.</text>
</comment>
<dbReference type="Pfam" id="PF13273">
    <property type="entry name" value="DUF4064"/>
    <property type="match status" value="1"/>
</dbReference>
<evidence type="ECO:0000313" key="3">
    <source>
        <dbReference type="EMBL" id="KAB8137902.1"/>
    </source>
</evidence>
<keyword evidence="1" id="KW-0812">Transmembrane</keyword>
<dbReference type="Proteomes" id="UP000480246">
    <property type="component" value="Unassembled WGS sequence"/>
</dbReference>
<keyword evidence="1" id="KW-1133">Transmembrane helix</keyword>
<feature type="transmembrane region" description="Helical" evidence="1">
    <location>
        <begin position="7"/>
        <end position="30"/>
    </location>
</feature>
<keyword evidence="1" id="KW-0472">Membrane</keyword>
<name>A0A7C8GU45_9BACI</name>
<sequence length="144" mass="15652">MRRTVEVVLIIIGVFVYSFGAIFGGTFIALDGNQELLNEIMMVNPDTMTDEEVRITEIMYTSIGVIGWVLIAVSVICMVLGIIAAFMFKGNKRPKPAGIILLIVGGLTILITAGSGIFAGIFYIIPGIMGLVRKESQEVSMNEY</sequence>
<accession>A0A7C8GU45</accession>